<proteinExistence type="predicted"/>
<dbReference type="EMBL" id="PJZK01000033">
    <property type="protein sequence ID" value="PLR43549.1"/>
    <property type="molecule type" value="Genomic_DNA"/>
</dbReference>
<comment type="caution">
    <text evidence="2">The sequence shown here is derived from an EMBL/GenBank/DDBJ whole genome shotgun (WGS) entry which is preliminary data.</text>
</comment>
<feature type="chain" id="PRO_5014807814" evidence="1">
    <location>
        <begin position="22"/>
        <end position="240"/>
    </location>
</feature>
<protein>
    <submittedName>
        <fullName evidence="2">DUF1481 domain-containing protein</fullName>
    </submittedName>
</protein>
<dbReference type="PROSITE" id="PS51257">
    <property type="entry name" value="PROKAR_LIPOPROTEIN"/>
    <property type="match status" value="1"/>
</dbReference>
<name>A0A2N5EHK8_9GAMM</name>
<keyword evidence="1" id="KW-0732">Signal</keyword>
<accession>A0A2N5EHK8</accession>
<organism evidence="2 3">
    <name type="scientific">Chimaeribacter arupi</name>
    <dbReference type="NCBI Taxonomy" id="2060066"/>
    <lineage>
        <taxon>Bacteria</taxon>
        <taxon>Pseudomonadati</taxon>
        <taxon>Pseudomonadota</taxon>
        <taxon>Gammaproteobacteria</taxon>
        <taxon>Enterobacterales</taxon>
        <taxon>Yersiniaceae</taxon>
        <taxon>Chimaeribacter</taxon>
    </lineage>
</organism>
<feature type="signal peptide" evidence="1">
    <location>
        <begin position="1"/>
        <end position="21"/>
    </location>
</feature>
<sequence length="240" mass="27188">MKRINRGAMTPLLFARRSLFAALLATGLAGCSFHTEPPTFTASGYIADQGINRLWRQDDDQNHPQTLINVYSPYRGKETVVTRYDYQDNHLSQIRETRYVRNTHDTHDGPDTETVQLRVDPEGNVSFMQRQSASGRVKLSADDIERYKYQARAVLELSETLRAGQVNLMQGRWNQGVITACHGETVKPQFGTYSQIWLAKRASQANDRLGLAWLSAPEGTELLLVANEDFCRWEPKAGEL</sequence>
<keyword evidence="3" id="KW-1185">Reference proteome</keyword>
<reference evidence="2 3" key="1">
    <citation type="submission" date="2017-12" db="EMBL/GenBank/DDBJ databases">
        <title>Characterization of six clinical isolates of Enterochimera gen. nov., a novel genus of the Yersiniaciae family and the three species Enterochimera arupensis sp. nov., Enterochimera coloradensis sp. nov, and Enterochimera californica sp. nov.</title>
        <authorList>
            <person name="Rossi A."/>
            <person name="Fisher M."/>
        </authorList>
    </citation>
    <scope>NUCLEOTIDE SEQUENCE [LARGE SCALE GENOMIC DNA]</scope>
    <source>
        <strain evidence="2 3">2016Iso1</strain>
    </source>
</reference>
<evidence type="ECO:0000313" key="3">
    <source>
        <dbReference type="Proteomes" id="UP000234626"/>
    </source>
</evidence>
<dbReference type="AlphaFoldDB" id="A0A2N5EHK8"/>
<evidence type="ECO:0000256" key="1">
    <source>
        <dbReference type="SAM" id="SignalP"/>
    </source>
</evidence>
<gene>
    <name evidence="2" type="ORF">CYR34_20520</name>
</gene>
<evidence type="ECO:0000313" key="2">
    <source>
        <dbReference type="EMBL" id="PLR43549.1"/>
    </source>
</evidence>
<dbReference type="InterPro" id="IPR010858">
    <property type="entry name" value="DUF1481"/>
</dbReference>
<dbReference type="OrthoDB" id="6457475at2"/>
<dbReference type="Proteomes" id="UP000234626">
    <property type="component" value="Unassembled WGS sequence"/>
</dbReference>
<dbReference type="Pfam" id="PF07356">
    <property type="entry name" value="DUF1481"/>
    <property type="match status" value="1"/>
</dbReference>